<reference evidence="3 4" key="1">
    <citation type="submission" date="2016-05" db="EMBL/GenBank/DDBJ databases">
        <title>Complete genome sequence of Novosphingobium guangzhouense SA925(T).</title>
        <authorList>
            <person name="Sha S."/>
        </authorList>
    </citation>
    <scope>NUCLEOTIDE SEQUENCE [LARGE SCALE GENOMIC DNA]</scope>
    <source>
        <strain evidence="3 4">SA925</strain>
    </source>
</reference>
<dbReference type="PROSITE" id="PS00061">
    <property type="entry name" value="ADH_SHORT"/>
    <property type="match status" value="1"/>
</dbReference>
<comment type="caution">
    <text evidence="3">The sequence shown here is derived from an EMBL/GenBank/DDBJ whole genome shotgun (WGS) entry which is preliminary data.</text>
</comment>
<keyword evidence="4" id="KW-1185">Reference proteome</keyword>
<dbReference type="InterPro" id="IPR002347">
    <property type="entry name" value="SDR_fam"/>
</dbReference>
<dbReference type="PANTHER" id="PTHR43669">
    <property type="entry name" value="5-KETO-D-GLUCONATE 5-REDUCTASE"/>
    <property type="match status" value="1"/>
</dbReference>
<dbReference type="GO" id="GO:0016491">
    <property type="term" value="F:oxidoreductase activity"/>
    <property type="evidence" value="ECO:0007669"/>
    <property type="project" value="UniProtKB-KW"/>
</dbReference>
<dbReference type="OrthoDB" id="9803333at2"/>
<evidence type="ECO:0000256" key="2">
    <source>
        <dbReference type="ARBA" id="ARBA00023002"/>
    </source>
</evidence>
<dbReference type="PANTHER" id="PTHR43669:SF3">
    <property type="entry name" value="ALCOHOL DEHYDROGENASE, PUTATIVE (AFU_ORTHOLOGUE AFUA_3G03445)-RELATED"/>
    <property type="match status" value="1"/>
</dbReference>
<organism evidence="3 4">
    <name type="scientific">Novosphingobium guangzhouense</name>
    <dbReference type="NCBI Taxonomy" id="1850347"/>
    <lineage>
        <taxon>Bacteria</taxon>
        <taxon>Pseudomonadati</taxon>
        <taxon>Pseudomonadota</taxon>
        <taxon>Alphaproteobacteria</taxon>
        <taxon>Sphingomonadales</taxon>
        <taxon>Sphingomonadaceae</taxon>
        <taxon>Novosphingobium</taxon>
    </lineage>
</organism>
<dbReference type="Gene3D" id="3.40.50.720">
    <property type="entry name" value="NAD(P)-binding Rossmann-like Domain"/>
    <property type="match status" value="1"/>
</dbReference>
<dbReference type="FunFam" id="3.40.50.720:FF:000084">
    <property type="entry name" value="Short-chain dehydrogenase reductase"/>
    <property type="match status" value="1"/>
</dbReference>
<gene>
    <name evidence="3" type="ORF">A8V01_14560</name>
</gene>
<dbReference type="PRINTS" id="PR00081">
    <property type="entry name" value="GDHRDH"/>
</dbReference>
<protein>
    <submittedName>
        <fullName evidence="3">Short-chain dehydrogenase</fullName>
    </submittedName>
</protein>
<accession>A0A2K2G472</accession>
<sequence length="289" mass="30516">MERQVQASDIDLTGQVVFVTGGGGGIGRAIALCMADMGADVGIIDAIPERCEQVTRLVEARGRRALCIPGNVMDVEVLQDAISRTADTFGRLDVLVNNAGGVTRRGFLDLAEKNWRRHIDLNLVSNLAATQAAVTVMIAGGRGGAIVNVTSIEASRAAPGYAVYAACKAGINNLTRTLALEFAEHGIRVNTIAPDYTVTPGTRGQFTGPVDESAWFQPSPAQVEGIRKRIPAGRAGIDEECGRVAVFLASPMASYVTGTIIPVDGGSWASGGWVRNRDDAWVLPPEVTE</sequence>
<dbReference type="PRINTS" id="PR00080">
    <property type="entry name" value="SDRFAMILY"/>
</dbReference>
<evidence type="ECO:0000313" key="4">
    <source>
        <dbReference type="Proteomes" id="UP000236327"/>
    </source>
</evidence>
<comment type="similarity">
    <text evidence="1">Belongs to the short-chain dehydrogenases/reductases (SDR) family.</text>
</comment>
<name>A0A2K2G472_9SPHN</name>
<dbReference type="CDD" id="cd05233">
    <property type="entry name" value="SDR_c"/>
    <property type="match status" value="1"/>
</dbReference>
<evidence type="ECO:0000256" key="1">
    <source>
        <dbReference type="ARBA" id="ARBA00006484"/>
    </source>
</evidence>
<dbReference type="AlphaFoldDB" id="A0A2K2G472"/>
<proteinExistence type="inferred from homology"/>
<keyword evidence="2" id="KW-0560">Oxidoreductase</keyword>
<dbReference type="SUPFAM" id="SSF51735">
    <property type="entry name" value="NAD(P)-binding Rossmann-fold domains"/>
    <property type="match status" value="1"/>
</dbReference>
<dbReference type="Proteomes" id="UP000236327">
    <property type="component" value="Unassembled WGS sequence"/>
</dbReference>
<dbReference type="InterPro" id="IPR020904">
    <property type="entry name" value="Sc_DH/Rdtase_CS"/>
</dbReference>
<dbReference type="Pfam" id="PF13561">
    <property type="entry name" value="adh_short_C2"/>
    <property type="match status" value="1"/>
</dbReference>
<evidence type="ECO:0000313" key="3">
    <source>
        <dbReference type="EMBL" id="PNU05788.1"/>
    </source>
</evidence>
<dbReference type="EMBL" id="LYMM01000022">
    <property type="protein sequence ID" value="PNU05788.1"/>
    <property type="molecule type" value="Genomic_DNA"/>
</dbReference>
<dbReference type="InterPro" id="IPR036291">
    <property type="entry name" value="NAD(P)-bd_dom_sf"/>
</dbReference>